<name>A0A099X1V7_9PORP</name>
<feature type="domain" description="Type I restriction enzyme R protein N-terminal" evidence="1">
    <location>
        <begin position="35"/>
        <end position="144"/>
    </location>
</feature>
<evidence type="ECO:0000259" key="1">
    <source>
        <dbReference type="Pfam" id="PF13588"/>
    </source>
</evidence>
<proteinExistence type="predicted"/>
<dbReference type="GeneID" id="57238918"/>
<dbReference type="Proteomes" id="UP000030130">
    <property type="component" value="Unassembled WGS sequence"/>
</dbReference>
<dbReference type="RefSeq" id="WP_039417891.1">
    <property type="nucleotide sequence ID" value="NZ_JRAI01000063.1"/>
</dbReference>
<dbReference type="OrthoDB" id="9790377at2"/>
<reference evidence="2 3" key="1">
    <citation type="submission" date="2014-08" db="EMBL/GenBank/DDBJ databases">
        <title>Porphyromonas gulae strain:COT-052_OH1451 Genome sequencing.</title>
        <authorList>
            <person name="Wallis C."/>
            <person name="Deusch O."/>
            <person name="O'Flynn C."/>
            <person name="Davis I."/>
            <person name="Jospin G."/>
            <person name="Darling A.E."/>
            <person name="Coil D.A."/>
            <person name="Alexiev A."/>
            <person name="Horsfall A."/>
            <person name="Kirkwood N."/>
            <person name="Harris S."/>
            <person name="Eisen J.A."/>
        </authorList>
    </citation>
    <scope>NUCLEOTIDE SEQUENCE [LARGE SCALE GENOMIC DNA]</scope>
    <source>
        <strain evidence="3">COT-052 OH1451</strain>
    </source>
</reference>
<dbReference type="PATRIC" id="fig|111105.18.peg.122"/>
<comment type="caution">
    <text evidence="2">The sequence shown here is derived from an EMBL/GenBank/DDBJ whole genome shotgun (WGS) entry which is preliminary data.</text>
</comment>
<evidence type="ECO:0000313" key="2">
    <source>
        <dbReference type="EMBL" id="KGN84961.1"/>
    </source>
</evidence>
<evidence type="ECO:0000313" key="3">
    <source>
        <dbReference type="Proteomes" id="UP000030130"/>
    </source>
</evidence>
<dbReference type="AlphaFoldDB" id="A0A099X1V7"/>
<gene>
    <name evidence="2" type="ORF">HR08_07855</name>
</gene>
<organism evidence="2 3">
    <name type="scientific">Porphyromonas gulae</name>
    <dbReference type="NCBI Taxonomy" id="111105"/>
    <lineage>
        <taxon>Bacteria</taxon>
        <taxon>Pseudomonadati</taxon>
        <taxon>Bacteroidota</taxon>
        <taxon>Bacteroidia</taxon>
        <taxon>Bacteroidales</taxon>
        <taxon>Porphyromonadaceae</taxon>
        <taxon>Porphyromonas</taxon>
    </lineage>
</organism>
<dbReference type="Pfam" id="PF13588">
    <property type="entry name" value="HSDR_N_2"/>
    <property type="match status" value="1"/>
</dbReference>
<sequence>MIQLNLPPYEHRIRQEDESMLIFDSIRRRYVALTPEEWVRQHFVHYLTDVLGYPADLIRNEAQLRIDRRRKRCDTVVYDTNLRPIVLCEYKAPTVSLTQKTMDQILCYNFIFRVPLLLLSNGLQHAACLVDYEQSGYVFLPEIPSYEELTTIIQSNQ</sequence>
<dbReference type="eggNOG" id="COG4096">
    <property type="taxonomic scope" value="Bacteria"/>
</dbReference>
<dbReference type="EMBL" id="JRAI01000063">
    <property type="protein sequence ID" value="KGN84961.1"/>
    <property type="molecule type" value="Genomic_DNA"/>
</dbReference>
<protein>
    <recommendedName>
        <fullName evidence="1">Type I restriction enzyme R protein N-terminal domain-containing protein</fullName>
    </recommendedName>
</protein>
<accession>A0A099X1V7</accession>
<dbReference type="STRING" id="111105.HR09_07685"/>
<dbReference type="InterPro" id="IPR029464">
    <property type="entry name" value="HSDR_N"/>
</dbReference>